<comment type="caution">
    <text evidence="2">The sequence shown here is derived from an EMBL/GenBank/DDBJ whole genome shotgun (WGS) entry which is preliminary data.</text>
</comment>
<feature type="region of interest" description="Disordered" evidence="1">
    <location>
        <begin position="139"/>
        <end position="202"/>
    </location>
</feature>
<dbReference type="Proteomes" id="UP001307849">
    <property type="component" value="Unassembled WGS sequence"/>
</dbReference>
<evidence type="ECO:0000313" key="3">
    <source>
        <dbReference type="Proteomes" id="UP001307849"/>
    </source>
</evidence>
<dbReference type="AlphaFoldDB" id="A0AAN8NNI4"/>
<name>A0AAN8NNI4_9PEZI</name>
<keyword evidence="3" id="KW-1185">Reference proteome</keyword>
<sequence length="224" mass="25107">MHVGNNKKRSPLAPALVLVGCEKDKKLASFSDCHMLSAFSQSNIQNHLLNHTRSPRGFPSFTDNDIIRPWKRMVHGSKKDYDAGGKLQDLGDGLQTVEPRLQAAKVELRITKPTEIWAKGVDPSDPTFETTKLDQVYGAMGQPKRSLRGNGESRSKRIPRAAQIKAPKASRVRNKEGRGDNSPKRETRAFKQSRAPKNFKMAQLYSRRLGTVTLTELERSSREA</sequence>
<proteinExistence type="predicted"/>
<evidence type="ECO:0000256" key="1">
    <source>
        <dbReference type="SAM" id="MobiDB-lite"/>
    </source>
</evidence>
<protein>
    <submittedName>
        <fullName evidence="2">Uncharacterized protein</fullName>
    </submittedName>
</protein>
<organism evidence="2 3">
    <name type="scientific">Arthrobotrys conoides</name>
    <dbReference type="NCBI Taxonomy" id="74498"/>
    <lineage>
        <taxon>Eukaryota</taxon>
        <taxon>Fungi</taxon>
        <taxon>Dikarya</taxon>
        <taxon>Ascomycota</taxon>
        <taxon>Pezizomycotina</taxon>
        <taxon>Orbiliomycetes</taxon>
        <taxon>Orbiliales</taxon>
        <taxon>Orbiliaceae</taxon>
        <taxon>Arthrobotrys</taxon>
    </lineage>
</organism>
<accession>A0AAN8NNI4</accession>
<reference evidence="2 3" key="1">
    <citation type="submission" date="2019-10" db="EMBL/GenBank/DDBJ databases">
        <authorList>
            <person name="Palmer J.M."/>
        </authorList>
    </citation>
    <scope>NUCLEOTIDE SEQUENCE [LARGE SCALE GENOMIC DNA]</scope>
    <source>
        <strain evidence="2 3">TWF506</strain>
    </source>
</reference>
<evidence type="ECO:0000313" key="2">
    <source>
        <dbReference type="EMBL" id="KAK6513263.1"/>
    </source>
</evidence>
<gene>
    <name evidence="2" type="ORF">TWF506_009422</name>
</gene>
<feature type="compositionally biased region" description="Basic and acidic residues" evidence="1">
    <location>
        <begin position="173"/>
        <end position="189"/>
    </location>
</feature>
<dbReference type="EMBL" id="JAVHJM010000006">
    <property type="protein sequence ID" value="KAK6513263.1"/>
    <property type="molecule type" value="Genomic_DNA"/>
</dbReference>
<dbReference type="PROSITE" id="PS51257">
    <property type="entry name" value="PROKAR_LIPOPROTEIN"/>
    <property type="match status" value="1"/>
</dbReference>